<feature type="region of interest" description="Disordered" evidence="1">
    <location>
        <begin position="535"/>
        <end position="686"/>
    </location>
</feature>
<dbReference type="GeneID" id="7200430"/>
<feature type="compositionally biased region" description="Polar residues" evidence="1">
    <location>
        <begin position="672"/>
        <end position="686"/>
    </location>
</feature>
<evidence type="ECO:0000256" key="1">
    <source>
        <dbReference type="SAM" id="MobiDB-lite"/>
    </source>
</evidence>
<dbReference type="RefSeq" id="XP_002179752.1">
    <property type="nucleotide sequence ID" value="XM_002179716.1"/>
</dbReference>
<dbReference type="KEGG" id="pti:PHATRDRAFT_45689"/>
<feature type="compositionally biased region" description="Polar residues" evidence="1">
    <location>
        <begin position="638"/>
        <end position="650"/>
    </location>
</feature>
<dbReference type="OMA" id="SPPPWWH"/>
<feature type="compositionally biased region" description="Low complexity" evidence="1">
    <location>
        <begin position="571"/>
        <end position="617"/>
    </location>
</feature>
<feature type="compositionally biased region" description="Low complexity" evidence="1">
    <location>
        <begin position="131"/>
        <end position="144"/>
    </location>
</feature>
<evidence type="ECO:0000313" key="2">
    <source>
        <dbReference type="EMBL" id="EEC48738.1"/>
    </source>
</evidence>
<dbReference type="EMBL" id="CM000610">
    <property type="protein sequence ID" value="EEC48738.1"/>
    <property type="molecule type" value="Genomic_DNA"/>
</dbReference>
<feature type="compositionally biased region" description="Basic and acidic residues" evidence="1">
    <location>
        <begin position="240"/>
        <end position="252"/>
    </location>
</feature>
<accession>B7FYJ4</accession>
<dbReference type="OrthoDB" id="47695at2759"/>
<evidence type="ECO:0000313" key="3">
    <source>
        <dbReference type="Proteomes" id="UP000000759"/>
    </source>
</evidence>
<keyword evidence="3" id="KW-1185">Reference proteome</keyword>
<dbReference type="Proteomes" id="UP000000759">
    <property type="component" value="Chromosome 7"/>
</dbReference>
<feature type="compositionally biased region" description="Low complexity" evidence="1">
    <location>
        <begin position="163"/>
        <end position="174"/>
    </location>
</feature>
<feature type="region of interest" description="Disordered" evidence="1">
    <location>
        <begin position="462"/>
        <end position="519"/>
    </location>
</feature>
<feature type="compositionally biased region" description="Polar residues" evidence="1">
    <location>
        <begin position="85"/>
        <end position="102"/>
    </location>
</feature>
<feature type="compositionally biased region" description="Low complexity" evidence="1">
    <location>
        <begin position="1"/>
        <end position="22"/>
    </location>
</feature>
<gene>
    <name evidence="2" type="ORF">PHATRDRAFT_45689</name>
</gene>
<feature type="compositionally biased region" description="Low complexity" evidence="1">
    <location>
        <begin position="627"/>
        <end position="637"/>
    </location>
</feature>
<dbReference type="PaxDb" id="2850-Phatr45689"/>
<feature type="compositionally biased region" description="Low complexity" evidence="1">
    <location>
        <begin position="653"/>
        <end position="670"/>
    </location>
</feature>
<dbReference type="InParanoid" id="B7FYJ4"/>
<proteinExistence type="predicted"/>
<dbReference type="AlphaFoldDB" id="B7FYJ4"/>
<name>B7FYJ4_PHATC</name>
<protein>
    <submittedName>
        <fullName evidence="2">Uncharacterized protein</fullName>
    </submittedName>
</protein>
<reference evidence="2 3" key="1">
    <citation type="journal article" date="2008" name="Nature">
        <title>The Phaeodactylum genome reveals the evolutionary history of diatom genomes.</title>
        <authorList>
            <person name="Bowler C."/>
            <person name="Allen A.E."/>
            <person name="Badger J.H."/>
            <person name="Grimwood J."/>
            <person name="Jabbari K."/>
            <person name="Kuo A."/>
            <person name="Maheswari U."/>
            <person name="Martens C."/>
            <person name="Maumus F."/>
            <person name="Otillar R.P."/>
            <person name="Rayko E."/>
            <person name="Salamov A."/>
            <person name="Vandepoele K."/>
            <person name="Beszteri B."/>
            <person name="Gruber A."/>
            <person name="Heijde M."/>
            <person name="Katinka M."/>
            <person name="Mock T."/>
            <person name="Valentin K."/>
            <person name="Verret F."/>
            <person name="Berges J.A."/>
            <person name="Brownlee C."/>
            <person name="Cadoret J.P."/>
            <person name="Chiovitti A."/>
            <person name="Choi C.J."/>
            <person name="Coesel S."/>
            <person name="De Martino A."/>
            <person name="Detter J.C."/>
            <person name="Durkin C."/>
            <person name="Falciatore A."/>
            <person name="Fournet J."/>
            <person name="Haruta M."/>
            <person name="Huysman M.J."/>
            <person name="Jenkins B.D."/>
            <person name="Jiroutova K."/>
            <person name="Jorgensen R.E."/>
            <person name="Joubert Y."/>
            <person name="Kaplan A."/>
            <person name="Kroger N."/>
            <person name="Kroth P.G."/>
            <person name="La Roche J."/>
            <person name="Lindquist E."/>
            <person name="Lommer M."/>
            <person name="Martin-Jezequel V."/>
            <person name="Lopez P.J."/>
            <person name="Lucas S."/>
            <person name="Mangogna M."/>
            <person name="McGinnis K."/>
            <person name="Medlin L.K."/>
            <person name="Montsant A."/>
            <person name="Oudot-Le Secq M.P."/>
            <person name="Napoli C."/>
            <person name="Obornik M."/>
            <person name="Parker M.S."/>
            <person name="Petit J.L."/>
            <person name="Porcel B.M."/>
            <person name="Poulsen N."/>
            <person name="Robison M."/>
            <person name="Rychlewski L."/>
            <person name="Rynearson T.A."/>
            <person name="Schmutz J."/>
            <person name="Shapiro H."/>
            <person name="Siaut M."/>
            <person name="Stanley M."/>
            <person name="Sussman M.R."/>
            <person name="Taylor A.R."/>
            <person name="Vardi A."/>
            <person name="von Dassow P."/>
            <person name="Vyverman W."/>
            <person name="Willis A."/>
            <person name="Wyrwicz L.S."/>
            <person name="Rokhsar D.S."/>
            <person name="Weissenbach J."/>
            <person name="Armbrust E.V."/>
            <person name="Green B.R."/>
            <person name="Van de Peer Y."/>
            <person name="Grigoriev I.V."/>
        </authorList>
    </citation>
    <scope>NUCLEOTIDE SEQUENCE [LARGE SCALE GENOMIC DNA]</scope>
    <source>
        <strain evidence="2 3">CCAP 1055/1</strain>
    </source>
</reference>
<feature type="compositionally biased region" description="Polar residues" evidence="1">
    <location>
        <begin position="49"/>
        <end position="58"/>
    </location>
</feature>
<feature type="compositionally biased region" description="Basic and acidic residues" evidence="1">
    <location>
        <begin position="462"/>
        <end position="495"/>
    </location>
</feature>
<organism evidence="2 3">
    <name type="scientific">Phaeodactylum tricornutum (strain CCAP 1055/1)</name>
    <dbReference type="NCBI Taxonomy" id="556484"/>
    <lineage>
        <taxon>Eukaryota</taxon>
        <taxon>Sar</taxon>
        <taxon>Stramenopiles</taxon>
        <taxon>Ochrophyta</taxon>
        <taxon>Bacillariophyta</taxon>
        <taxon>Bacillariophyceae</taxon>
        <taxon>Bacillariophycidae</taxon>
        <taxon>Naviculales</taxon>
        <taxon>Phaeodactylaceae</taxon>
        <taxon>Phaeodactylum</taxon>
    </lineage>
</organism>
<reference evidence="3" key="2">
    <citation type="submission" date="2008-08" db="EMBL/GenBank/DDBJ databases">
        <authorList>
            <consortium name="Diatom Consortium"/>
            <person name="Grigoriev I."/>
            <person name="Grimwood J."/>
            <person name="Kuo A."/>
            <person name="Otillar R.P."/>
            <person name="Salamov A."/>
            <person name="Detter J.C."/>
            <person name="Lindquist E."/>
            <person name="Shapiro H."/>
            <person name="Lucas S."/>
            <person name="Glavina del Rio T."/>
            <person name="Pitluck S."/>
            <person name="Rokhsar D."/>
            <person name="Bowler C."/>
        </authorList>
    </citation>
    <scope>GENOME REANNOTATION</scope>
    <source>
        <strain evidence="3">CCAP 1055/1</strain>
    </source>
</reference>
<feature type="compositionally biased region" description="Polar residues" evidence="1">
    <location>
        <begin position="544"/>
        <end position="570"/>
    </location>
</feature>
<sequence>MEGNNPFGAPTAAAAVPAGSTTYQDTAVESGGGNPFASPSSPDPYGTNPYVTATTAPDPSSAYGAPSAPNAYYGAPQPPPPPQQWNTGYAASHANPYSTTAPTNPPPQSYGNALVPAPQSANPYAAAVVTPQSQSQPSQYASQAMVPSTQAPVNPWSVGDYHGTATTPAAGFDPFAPPAPTQPQPGYASAGSPPNPYANQDVFGDSTTPAQSAPLDDENPFGPFDAPAPTPAPVTTLDHYQSRALERREDHGPPPPQENQTPRDYSDAIVPHNPSGEDNPYPVGSSERNRYSQELARQAPPGASPLPKAELVRKKGFVLSRISFRTIVMKKWKQSFWVQYGPHTMLWFRTQADFDDWLNNPYHNQQQRNFMIKLAVNFVHDLYKPNVRGYQVTQCRTKGYGNKLVRQFKLERWMDYGPTIAAAFGSYDPKEVDALREALVECMRNTPLSGGIRATGAVRQDYAEPHDDNGYDRHHQDNNGHHDHHHNGDRGDYEGHSGGNRGPPVDYHNPNNRNDNHQTEPESVAYEEDLLDVDNWDDVGTAGGQSSYGPDSSTTPSQVGYPSYGQSQTVPYGQPPQLQQPFGQQQPQQPYGQQQPQQPQPYGQQQPQQPQPYGQQQPPQPQPYGQPPQSYGSYPQQHQANATPNYQRPTPNAPAAYPGAPAYGNAPANPWDTPQPQPTYAAQNPF</sequence>
<dbReference type="eggNOG" id="ENOG502SH1I">
    <property type="taxonomic scope" value="Eukaryota"/>
</dbReference>
<feature type="region of interest" description="Disordered" evidence="1">
    <location>
        <begin position="1"/>
        <end position="307"/>
    </location>
</feature>
<dbReference type="HOGENOM" id="CLU_401428_0_0_1"/>